<accession>A0ABN9PX62</accession>
<evidence type="ECO:0000256" key="1">
    <source>
        <dbReference type="SAM" id="MobiDB-lite"/>
    </source>
</evidence>
<proteinExistence type="predicted"/>
<name>A0ABN9PX62_9DINO</name>
<evidence type="ECO:0000313" key="3">
    <source>
        <dbReference type="Proteomes" id="UP001189429"/>
    </source>
</evidence>
<gene>
    <name evidence="2" type="ORF">PCOR1329_LOCUS5025</name>
</gene>
<reference evidence="2" key="1">
    <citation type="submission" date="2023-10" db="EMBL/GenBank/DDBJ databases">
        <authorList>
            <person name="Chen Y."/>
            <person name="Shah S."/>
            <person name="Dougan E. K."/>
            <person name="Thang M."/>
            <person name="Chan C."/>
        </authorList>
    </citation>
    <scope>NUCLEOTIDE SEQUENCE [LARGE SCALE GENOMIC DNA]</scope>
</reference>
<evidence type="ECO:0000313" key="2">
    <source>
        <dbReference type="EMBL" id="CAK0795315.1"/>
    </source>
</evidence>
<dbReference type="Proteomes" id="UP001189429">
    <property type="component" value="Unassembled WGS sequence"/>
</dbReference>
<dbReference type="EMBL" id="CAUYUJ010001314">
    <property type="protein sequence ID" value="CAK0795315.1"/>
    <property type="molecule type" value="Genomic_DNA"/>
</dbReference>
<protein>
    <submittedName>
        <fullName evidence="2">Uncharacterized protein</fullName>
    </submittedName>
</protein>
<feature type="region of interest" description="Disordered" evidence="1">
    <location>
        <begin position="71"/>
        <end position="126"/>
    </location>
</feature>
<organism evidence="2 3">
    <name type="scientific">Prorocentrum cordatum</name>
    <dbReference type="NCBI Taxonomy" id="2364126"/>
    <lineage>
        <taxon>Eukaryota</taxon>
        <taxon>Sar</taxon>
        <taxon>Alveolata</taxon>
        <taxon>Dinophyceae</taxon>
        <taxon>Prorocentrales</taxon>
        <taxon>Prorocentraceae</taxon>
        <taxon>Prorocentrum</taxon>
    </lineage>
</organism>
<feature type="compositionally biased region" description="Basic residues" evidence="1">
    <location>
        <begin position="102"/>
        <end position="112"/>
    </location>
</feature>
<comment type="caution">
    <text evidence="2">The sequence shown here is derived from an EMBL/GenBank/DDBJ whole genome shotgun (WGS) entry which is preliminary data.</text>
</comment>
<sequence length="173" mass="19503">MSAHQLGAGKHGACQLTDRCAARRDLHRPFRFRRRLLVRDVTVDDACLFSPRLRAWDSSSRAAAERVALQCERTREGGRGGGQKGEPCSDHKEEEKEEEAGRRRRLHAKKNLGKNDQPCEALGGRGGAARERARRYCRTALGDLGTPVRPHQRSLRRKWGTELYAPTLFPALH</sequence>
<keyword evidence="3" id="KW-1185">Reference proteome</keyword>